<keyword evidence="2" id="KW-1185">Reference proteome</keyword>
<dbReference type="Proteomes" id="UP000299102">
    <property type="component" value="Unassembled WGS sequence"/>
</dbReference>
<dbReference type="AlphaFoldDB" id="A0A4C1U055"/>
<dbReference type="OrthoDB" id="361102at2759"/>
<gene>
    <name evidence="1" type="ORF">EVAR_102126_1</name>
</gene>
<protein>
    <submittedName>
        <fullName evidence="1">Uncharacterized protein</fullName>
    </submittedName>
</protein>
<proteinExistence type="predicted"/>
<sequence length="135" mass="15202">MMLAQRFFSRADVGSYTSLHNLAPQRDRLPKRYQLPRDLLSNPPNQDKLLTYSSDFGAARLDPCELRTVVPYTYTLSELSAELHDTRGCRRRVTCPMGDSLKDRLGIEVTGYRQGSGSFYQPGVEPAGWSRGAMV</sequence>
<evidence type="ECO:0000313" key="1">
    <source>
        <dbReference type="EMBL" id="GBP19578.1"/>
    </source>
</evidence>
<comment type="caution">
    <text evidence="1">The sequence shown here is derived from an EMBL/GenBank/DDBJ whole genome shotgun (WGS) entry which is preliminary data.</text>
</comment>
<evidence type="ECO:0000313" key="2">
    <source>
        <dbReference type="Proteomes" id="UP000299102"/>
    </source>
</evidence>
<accession>A0A4C1U055</accession>
<name>A0A4C1U055_EUMVA</name>
<dbReference type="EMBL" id="BGZK01000109">
    <property type="protein sequence ID" value="GBP19578.1"/>
    <property type="molecule type" value="Genomic_DNA"/>
</dbReference>
<reference evidence="1 2" key="1">
    <citation type="journal article" date="2019" name="Commun. Biol.">
        <title>The bagworm genome reveals a unique fibroin gene that provides high tensile strength.</title>
        <authorList>
            <person name="Kono N."/>
            <person name="Nakamura H."/>
            <person name="Ohtoshi R."/>
            <person name="Tomita M."/>
            <person name="Numata K."/>
            <person name="Arakawa K."/>
        </authorList>
    </citation>
    <scope>NUCLEOTIDE SEQUENCE [LARGE SCALE GENOMIC DNA]</scope>
</reference>
<organism evidence="1 2">
    <name type="scientific">Eumeta variegata</name>
    <name type="common">Bagworm moth</name>
    <name type="synonym">Eumeta japonica</name>
    <dbReference type="NCBI Taxonomy" id="151549"/>
    <lineage>
        <taxon>Eukaryota</taxon>
        <taxon>Metazoa</taxon>
        <taxon>Ecdysozoa</taxon>
        <taxon>Arthropoda</taxon>
        <taxon>Hexapoda</taxon>
        <taxon>Insecta</taxon>
        <taxon>Pterygota</taxon>
        <taxon>Neoptera</taxon>
        <taxon>Endopterygota</taxon>
        <taxon>Lepidoptera</taxon>
        <taxon>Glossata</taxon>
        <taxon>Ditrysia</taxon>
        <taxon>Tineoidea</taxon>
        <taxon>Psychidae</taxon>
        <taxon>Oiketicinae</taxon>
        <taxon>Eumeta</taxon>
    </lineage>
</organism>